<keyword evidence="2" id="KW-1185">Reference proteome</keyword>
<dbReference type="AlphaFoldDB" id="A0A4R6Z2L0"/>
<name>A0A4R6Z2L0_9GAMM</name>
<organism evidence="1 2">
    <name type="scientific">Tahibacter aquaticus</name>
    <dbReference type="NCBI Taxonomy" id="520092"/>
    <lineage>
        <taxon>Bacteria</taxon>
        <taxon>Pseudomonadati</taxon>
        <taxon>Pseudomonadota</taxon>
        <taxon>Gammaproteobacteria</taxon>
        <taxon>Lysobacterales</taxon>
        <taxon>Rhodanobacteraceae</taxon>
        <taxon>Tahibacter</taxon>
    </lineage>
</organism>
<dbReference type="OrthoDB" id="5540856at2"/>
<evidence type="ECO:0000313" key="2">
    <source>
        <dbReference type="Proteomes" id="UP000295293"/>
    </source>
</evidence>
<accession>A0A4R6Z2L0</accession>
<gene>
    <name evidence="1" type="ORF">DFR29_104137</name>
</gene>
<comment type="caution">
    <text evidence="1">The sequence shown here is derived from an EMBL/GenBank/DDBJ whole genome shotgun (WGS) entry which is preliminary data.</text>
</comment>
<dbReference type="EMBL" id="SNZH01000004">
    <property type="protein sequence ID" value="TDR45709.1"/>
    <property type="molecule type" value="Genomic_DNA"/>
</dbReference>
<proteinExistence type="predicted"/>
<evidence type="ECO:0000313" key="1">
    <source>
        <dbReference type="EMBL" id="TDR45709.1"/>
    </source>
</evidence>
<protein>
    <submittedName>
        <fullName evidence="1">Uncharacterized protein</fullName>
    </submittedName>
</protein>
<dbReference type="Proteomes" id="UP000295293">
    <property type="component" value="Unassembled WGS sequence"/>
</dbReference>
<dbReference type="RefSeq" id="WP_133818076.1">
    <property type="nucleotide sequence ID" value="NZ_SNZH01000004.1"/>
</dbReference>
<sequence>MSLRLVLNHYLASLRERDELDVLLPELLEAMGHTVISRPQVGVNQAGVDIVSTFAEDGAHEEVFLWVLKFGDVGRPALVAGPHAIEPSVREACTDFAEHRLDAVRRALPKRVVVVSNGDLRQEAQALFTGLVDQIERHHRIRVEFWGASELTPLIEEHLFDEALLLGPAKSDLRAALAGLEDTEAAVHRFVRFVDGCLTATAEGELRTPAAHTRDFFRRCAAAAMGFGVLCVWGRTENNLKPGAIGGDYLILRLWAAAAARGLESEPAFVERFMAVLGAHLDSLDKYFGKVREALLSPRELVSYRPNHVFYTQLLFEELGRLATFLIALQYLDAPAAPRKGALGFLREVLSAHVAWRRPVLDEQSIDLALVCVALLRAGDDAVVRGAVQEWLHVLRWVLRKHEFLPVDSDLLEDAIATQITRTAAPDAFFENSSFVPMLGAVSALIGDEILFTQVRELQPSLEGVTLERWWPSVALETFTGSGLNLTAVGVSQTLDGFRTTAAEEAIACRQPSEHAAARIDFRWRGTPAEMLVAVSARLHRHPVPTWFISLAVEECARLRGMEPTPGGEGAGADVSAA</sequence>
<reference evidence="1 2" key="1">
    <citation type="submission" date="2019-03" db="EMBL/GenBank/DDBJ databases">
        <title>Genomic Encyclopedia of Type Strains, Phase IV (KMG-IV): sequencing the most valuable type-strain genomes for metagenomic binning, comparative biology and taxonomic classification.</title>
        <authorList>
            <person name="Goeker M."/>
        </authorList>
    </citation>
    <scope>NUCLEOTIDE SEQUENCE [LARGE SCALE GENOMIC DNA]</scope>
    <source>
        <strain evidence="1 2">DSM 21667</strain>
    </source>
</reference>